<comment type="subcellular location">
    <subcellularLocation>
        <location evidence="5">Cytoplasm</location>
        <location evidence="5">Cytoskeleton</location>
        <location evidence="5">Microtubule organizing center</location>
    </subcellularLocation>
</comment>
<name>A0A067C4N9_SAPPC</name>
<evidence type="ECO:0000256" key="2">
    <source>
        <dbReference type="ARBA" id="ARBA00022490"/>
    </source>
</evidence>
<protein>
    <recommendedName>
        <fullName evidence="5">Spindle pole body component</fullName>
    </recommendedName>
</protein>
<dbReference type="InterPro" id="IPR040457">
    <property type="entry name" value="GCP_C"/>
</dbReference>
<organism evidence="8 9">
    <name type="scientific">Saprolegnia parasitica (strain CBS 223.65)</name>
    <dbReference type="NCBI Taxonomy" id="695850"/>
    <lineage>
        <taxon>Eukaryota</taxon>
        <taxon>Sar</taxon>
        <taxon>Stramenopiles</taxon>
        <taxon>Oomycota</taxon>
        <taxon>Saprolegniomycetes</taxon>
        <taxon>Saprolegniales</taxon>
        <taxon>Saprolegniaceae</taxon>
        <taxon>Saprolegnia</taxon>
    </lineage>
</organism>
<dbReference type="OrthoDB" id="66546at2759"/>
<dbReference type="AlphaFoldDB" id="A0A067C4N9"/>
<dbReference type="GO" id="GO:0005874">
    <property type="term" value="C:microtubule"/>
    <property type="evidence" value="ECO:0007669"/>
    <property type="project" value="UniProtKB-KW"/>
</dbReference>
<feature type="compositionally biased region" description="Pro residues" evidence="6">
    <location>
        <begin position="216"/>
        <end position="225"/>
    </location>
</feature>
<dbReference type="GO" id="GO:0007020">
    <property type="term" value="P:microtubule nucleation"/>
    <property type="evidence" value="ECO:0007669"/>
    <property type="project" value="InterPro"/>
</dbReference>
<dbReference type="GO" id="GO:0051321">
    <property type="term" value="P:meiotic cell cycle"/>
    <property type="evidence" value="ECO:0007669"/>
    <property type="project" value="TreeGrafter"/>
</dbReference>
<reference evidence="8 9" key="1">
    <citation type="journal article" date="2013" name="PLoS Genet.">
        <title>Distinctive expansion of potential virulence genes in the genome of the oomycete fish pathogen Saprolegnia parasitica.</title>
        <authorList>
            <person name="Jiang R.H."/>
            <person name="de Bruijn I."/>
            <person name="Haas B.J."/>
            <person name="Belmonte R."/>
            <person name="Lobach L."/>
            <person name="Christie J."/>
            <person name="van den Ackerveken G."/>
            <person name="Bottin A."/>
            <person name="Bulone V."/>
            <person name="Diaz-Moreno S.M."/>
            <person name="Dumas B."/>
            <person name="Fan L."/>
            <person name="Gaulin E."/>
            <person name="Govers F."/>
            <person name="Grenville-Briggs L.J."/>
            <person name="Horner N.R."/>
            <person name="Levin J.Z."/>
            <person name="Mammella M."/>
            <person name="Meijer H.J."/>
            <person name="Morris P."/>
            <person name="Nusbaum C."/>
            <person name="Oome S."/>
            <person name="Phillips A.J."/>
            <person name="van Rooyen D."/>
            <person name="Rzeszutek E."/>
            <person name="Saraiva M."/>
            <person name="Secombes C.J."/>
            <person name="Seidl M.F."/>
            <person name="Snel B."/>
            <person name="Stassen J.H."/>
            <person name="Sykes S."/>
            <person name="Tripathy S."/>
            <person name="van den Berg H."/>
            <person name="Vega-Arreguin J.C."/>
            <person name="Wawra S."/>
            <person name="Young S.K."/>
            <person name="Zeng Q."/>
            <person name="Dieguez-Uribeondo J."/>
            <person name="Russ C."/>
            <person name="Tyler B.M."/>
            <person name="van West P."/>
        </authorList>
    </citation>
    <scope>NUCLEOTIDE SEQUENCE [LARGE SCALE GENOMIC DNA]</scope>
    <source>
        <strain evidence="8 9">CBS 223.65</strain>
    </source>
</reference>
<evidence type="ECO:0000256" key="4">
    <source>
        <dbReference type="ARBA" id="ARBA00023212"/>
    </source>
</evidence>
<evidence type="ECO:0000313" key="8">
    <source>
        <dbReference type="EMBL" id="KDO21521.1"/>
    </source>
</evidence>
<gene>
    <name evidence="8" type="ORF">SPRG_12485</name>
</gene>
<dbReference type="Pfam" id="PF04130">
    <property type="entry name" value="GCP_C_terminal"/>
    <property type="match status" value="1"/>
</dbReference>
<feature type="region of interest" description="Disordered" evidence="6">
    <location>
        <begin position="160"/>
        <end position="225"/>
    </location>
</feature>
<sequence>MATPRWTAEWRTDVRALVCRLDATSADVDELLVDHYIRSLHAHSYLDVNPSQVKQRAWGLIETLQFHHRDRHAERLADVLFGSSDAKMGLQISPEITAVLLHLATAPTALTEADLDDIEAIRVGGASRRTMADQARARAKEATRALVEDLKQLTLEDDWFQHSDDDDDESAWSNDDLPSSAPTQPAPIKRLNLPVASSPLHDASSARATSNEVPELTPPEPPVPTPETYGVHKPWLFYQQYRETLHQLKLPALAQTVVSEADLVADAIAALLGVPSTTYSHSWTLPSTCPYIARQGFWADMQLVQFELSAVGRTLAVSHLTPSSLHNLLLRFASAASSLRFLDGLGIHLTRLDGCSTLQGFGHALQQWVRSFRRALVFYQANDTSPTLLATLTAHDASLEELRWLFEWTSTLLTEALGQATPMLPDVTAALLNGIARLLEQYSVLGLPRPYALLLTVFESTLRPYVRALYDYVRGRPLPADVALTSTTTSAFETLLLASIGAAPTTDVAPPDFLTSVVGLLVETHAYARLSSTLHAPPPSLPSLPAPVQSTLGEALLHHTTTASSYLVSLPSTHARTLGKRSSHPPVLPPICFEAILHERIVLPLHRHCLDLGHTFARQFVSEYNLIAHLDTLRWFVLQQQADASIHLTSRLFKHLFSNVHRSRWLEPYTLNLLLQETFLHAPDNYRVDACLDELSLQVVPTTDVSAVPSITWFEQMEFCYAPPSPLHLIFREETIRKYSVLGVFFLQLQGVERYVVQFKHQLRHRVGYFMATQELHVHVLRLAEMLHFVESIHGYAARATSEEHWEAVKAAVTSASRVSEMSDAIDSCLQRMLERCFLGSNQLSIHKYIVSLLHHVVNYVVHFDECLRDLERSSDASATDVLTALAAKFSLGHHYLLLILRTMFKTGSAPHLQHLMLDLNFNDHYAEDDETRA</sequence>
<keyword evidence="4 5" id="KW-0206">Cytoskeleton</keyword>
<dbReference type="GO" id="GO:0000930">
    <property type="term" value="C:gamma-tubulin complex"/>
    <property type="evidence" value="ECO:0007669"/>
    <property type="project" value="TreeGrafter"/>
</dbReference>
<keyword evidence="3 5" id="KW-0493">Microtubule</keyword>
<dbReference type="GO" id="GO:0000278">
    <property type="term" value="P:mitotic cell cycle"/>
    <property type="evidence" value="ECO:0007669"/>
    <property type="project" value="TreeGrafter"/>
</dbReference>
<dbReference type="InterPro" id="IPR007259">
    <property type="entry name" value="GCP"/>
</dbReference>
<dbReference type="STRING" id="695850.A0A067C4N9"/>
<accession>A0A067C4N9</accession>
<evidence type="ECO:0000256" key="6">
    <source>
        <dbReference type="SAM" id="MobiDB-lite"/>
    </source>
</evidence>
<proteinExistence type="inferred from homology"/>
<dbReference type="RefSeq" id="XP_012207788.1">
    <property type="nucleotide sequence ID" value="XM_012352398.1"/>
</dbReference>
<evidence type="ECO:0000259" key="7">
    <source>
        <dbReference type="Pfam" id="PF04130"/>
    </source>
</evidence>
<dbReference type="Proteomes" id="UP000030745">
    <property type="component" value="Unassembled WGS sequence"/>
</dbReference>
<dbReference type="VEuPathDB" id="FungiDB:SPRG_12485"/>
<dbReference type="EMBL" id="KK583286">
    <property type="protein sequence ID" value="KDO21521.1"/>
    <property type="molecule type" value="Genomic_DNA"/>
</dbReference>
<dbReference type="Gene3D" id="1.20.120.1900">
    <property type="entry name" value="Gamma-tubulin complex, C-terminal domain"/>
    <property type="match status" value="1"/>
</dbReference>
<dbReference type="OMA" id="HSMEVEF"/>
<evidence type="ECO:0000256" key="5">
    <source>
        <dbReference type="RuleBase" id="RU363050"/>
    </source>
</evidence>
<dbReference type="GO" id="GO:0000922">
    <property type="term" value="C:spindle pole"/>
    <property type="evidence" value="ECO:0007669"/>
    <property type="project" value="InterPro"/>
</dbReference>
<evidence type="ECO:0000313" key="9">
    <source>
        <dbReference type="Proteomes" id="UP000030745"/>
    </source>
</evidence>
<dbReference type="GO" id="GO:0043015">
    <property type="term" value="F:gamma-tubulin binding"/>
    <property type="evidence" value="ECO:0007669"/>
    <property type="project" value="InterPro"/>
</dbReference>
<comment type="similarity">
    <text evidence="1 5">Belongs to the TUBGCP family.</text>
</comment>
<evidence type="ECO:0000256" key="3">
    <source>
        <dbReference type="ARBA" id="ARBA00022701"/>
    </source>
</evidence>
<evidence type="ECO:0000256" key="1">
    <source>
        <dbReference type="ARBA" id="ARBA00010337"/>
    </source>
</evidence>
<keyword evidence="9" id="KW-1185">Reference proteome</keyword>
<feature type="domain" description="Gamma tubulin complex component C-terminal" evidence="7">
    <location>
        <begin position="626"/>
        <end position="926"/>
    </location>
</feature>
<keyword evidence="2 5" id="KW-0963">Cytoplasm</keyword>
<dbReference type="GO" id="GO:0031122">
    <property type="term" value="P:cytoplasmic microtubule organization"/>
    <property type="evidence" value="ECO:0007669"/>
    <property type="project" value="TreeGrafter"/>
</dbReference>
<dbReference type="InterPro" id="IPR042241">
    <property type="entry name" value="GCP_C_sf"/>
</dbReference>
<dbReference type="GO" id="GO:0051225">
    <property type="term" value="P:spindle assembly"/>
    <property type="evidence" value="ECO:0007669"/>
    <property type="project" value="TreeGrafter"/>
</dbReference>
<dbReference type="GO" id="GO:0051011">
    <property type="term" value="F:microtubule minus-end binding"/>
    <property type="evidence" value="ECO:0007669"/>
    <property type="project" value="TreeGrafter"/>
</dbReference>
<dbReference type="PANTHER" id="PTHR19302">
    <property type="entry name" value="GAMMA TUBULIN COMPLEX PROTEIN"/>
    <property type="match status" value="1"/>
</dbReference>
<dbReference type="KEGG" id="spar:SPRG_12485"/>
<dbReference type="GeneID" id="24134440"/>